<dbReference type="EMBL" id="BTRK01000006">
    <property type="protein sequence ID" value="GMR57856.1"/>
    <property type="molecule type" value="Genomic_DNA"/>
</dbReference>
<comment type="caution">
    <text evidence="1">The sequence shown here is derived from an EMBL/GenBank/DDBJ whole genome shotgun (WGS) entry which is preliminary data.</text>
</comment>
<evidence type="ECO:0000313" key="1">
    <source>
        <dbReference type="EMBL" id="GMR57856.1"/>
    </source>
</evidence>
<evidence type="ECO:0000313" key="2">
    <source>
        <dbReference type="Proteomes" id="UP001328107"/>
    </source>
</evidence>
<dbReference type="Proteomes" id="UP001328107">
    <property type="component" value="Unassembled WGS sequence"/>
</dbReference>
<sequence>ILHSGVQKIFVALWNPSISPSAPSHSPRIKGGALSSDTAIRCERGSCEVTWQNSRVPVCSNAVARAC</sequence>
<protein>
    <submittedName>
        <fullName evidence="1">Uncharacterized protein</fullName>
    </submittedName>
</protein>
<reference evidence="2" key="1">
    <citation type="submission" date="2022-10" db="EMBL/GenBank/DDBJ databases">
        <title>Genome assembly of Pristionchus species.</title>
        <authorList>
            <person name="Yoshida K."/>
            <person name="Sommer R.J."/>
        </authorList>
    </citation>
    <scope>NUCLEOTIDE SEQUENCE [LARGE SCALE GENOMIC DNA]</scope>
    <source>
        <strain evidence="2">RS5460</strain>
    </source>
</reference>
<organism evidence="1 2">
    <name type="scientific">Pristionchus mayeri</name>
    <dbReference type="NCBI Taxonomy" id="1317129"/>
    <lineage>
        <taxon>Eukaryota</taxon>
        <taxon>Metazoa</taxon>
        <taxon>Ecdysozoa</taxon>
        <taxon>Nematoda</taxon>
        <taxon>Chromadorea</taxon>
        <taxon>Rhabditida</taxon>
        <taxon>Rhabditina</taxon>
        <taxon>Diplogasteromorpha</taxon>
        <taxon>Diplogasteroidea</taxon>
        <taxon>Neodiplogasteridae</taxon>
        <taxon>Pristionchus</taxon>
    </lineage>
</organism>
<gene>
    <name evidence="1" type="ORF">PMAYCL1PPCAC_28051</name>
</gene>
<name>A0AAN5ICP6_9BILA</name>
<accession>A0AAN5ICP6</accession>
<keyword evidence="2" id="KW-1185">Reference proteome</keyword>
<proteinExistence type="predicted"/>
<feature type="non-terminal residue" evidence="1">
    <location>
        <position position="1"/>
    </location>
</feature>
<dbReference type="AlphaFoldDB" id="A0AAN5ICP6"/>
<feature type="non-terminal residue" evidence="1">
    <location>
        <position position="67"/>
    </location>
</feature>